<evidence type="ECO:0000313" key="9">
    <source>
        <dbReference type="Proteomes" id="UP000316639"/>
    </source>
</evidence>
<keyword evidence="2" id="KW-1003">Cell membrane</keyword>
<gene>
    <name evidence="8" type="ORF">FKR81_39685</name>
</gene>
<organism evidence="8 9">
    <name type="scientific">Lentzea tibetensis</name>
    <dbReference type="NCBI Taxonomy" id="2591470"/>
    <lineage>
        <taxon>Bacteria</taxon>
        <taxon>Bacillati</taxon>
        <taxon>Actinomycetota</taxon>
        <taxon>Actinomycetes</taxon>
        <taxon>Pseudonocardiales</taxon>
        <taxon>Pseudonocardiaceae</taxon>
        <taxon>Lentzea</taxon>
    </lineage>
</organism>
<proteinExistence type="predicted"/>
<evidence type="ECO:0000259" key="7">
    <source>
        <dbReference type="Pfam" id="PF04024"/>
    </source>
</evidence>
<dbReference type="Pfam" id="PF04024">
    <property type="entry name" value="PspC"/>
    <property type="match status" value="1"/>
</dbReference>
<dbReference type="GO" id="GO:0005886">
    <property type="term" value="C:plasma membrane"/>
    <property type="evidence" value="ECO:0007669"/>
    <property type="project" value="UniProtKB-SubCell"/>
</dbReference>
<reference evidence="8 9" key="1">
    <citation type="submission" date="2019-07" db="EMBL/GenBank/DDBJ databases">
        <title>Lentzea xizangensis sp. nov., isolated from Qinghai-Tibetan Plateau Soils.</title>
        <authorList>
            <person name="Huang J."/>
        </authorList>
    </citation>
    <scope>NUCLEOTIDE SEQUENCE [LARGE SCALE GENOMIC DNA]</scope>
    <source>
        <strain evidence="8 9">FXJ1.1311</strain>
    </source>
</reference>
<feature type="transmembrane region" description="Helical" evidence="6">
    <location>
        <begin position="114"/>
        <end position="147"/>
    </location>
</feature>
<feature type="domain" description="Phage shock protein PspC N-terminal" evidence="7">
    <location>
        <begin position="33"/>
        <end position="89"/>
    </location>
</feature>
<dbReference type="EMBL" id="VOBR01000043">
    <property type="protein sequence ID" value="TWP45202.1"/>
    <property type="molecule type" value="Genomic_DNA"/>
</dbReference>
<keyword evidence="4 6" id="KW-1133">Transmembrane helix</keyword>
<dbReference type="InterPro" id="IPR052027">
    <property type="entry name" value="PspC"/>
</dbReference>
<evidence type="ECO:0000256" key="5">
    <source>
        <dbReference type="ARBA" id="ARBA00023136"/>
    </source>
</evidence>
<name>A0A563EGL8_9PSEU</name>
<sequence>MCANTTPGKLNIVSGTVGAAGVGDTLRDFWAHRPIRPKRGRKIGGVATGIALRYQIDPVIVRIAFVAAALTGGAGFLLYVLGWLWLPEEGDTVSPAEALLHRGHSSMASGTTVLLGLLLFPATGAILGGGFEVFLTVALAGAGIYLLQKNRGHLEPATITTEMPITPAPGAPSWDPLGAAPFAWDLPEPSAPPPPPAPKRKKSRIGLATLGIAVLVVAGSAVAGAWSSWFSPVHVIGLIVGVLGLGLIAGAFAGGTRGLIGLVLPLSIVGLIMTSVEFDSQAQFGDLNASPSSIADVKERYEVSAGSVVLDLRKLPNSGEVKTAVEVSVGEARVHVPKNADVQVTCASNVGATVKCLNESAEGRSPRLDVTDNGPDGPGGLKIELDVYANVGEVSVIRD</sequence>
<dbReference type="PANTHER" id="PTHR33885:SF3">
    <property type="entry name" value="PHAGE SHOCK PROTEIN C"/>
    <property type="match status" value="1"/>
</dbReference>
<comment type="subcellular location">
    <subcellularLocation>
        <location evidence="1">Cell membrane</location>
        <topology evidence="1">Single-pass membrane protein</topology>
    </subcellularLocation>
</comment>
<dbReference type="OrthoDB" id="3208990at2"/>
<dbReference type="Proteomes" id="UP000316639">
    <property type="component" value="Unassembled WGS sequence"/>
</dbReference>
<comment type="caution">
    <text evidence="8">The sequence shown here is derived from an EMBL/GenBank/DDBJ whole genome shotgun (WGS) entry which is preliminary data.</text>
</comment>
<dbReference type="AlphaFoldDB" id="A0A563EGL8"/>
<protein>
    <submittedName>
        <fullName evidence="8">PspC domain-containing protein</fullName>
    </submittedName>
</protein>
<evidence type="ECO:0000313" key="8">
    <source>
        <dbReference type="EMBL" id="TWP45202.1"/>
    </source>
</evidence>
<evidence type="ECO:0000256" key="2">
    <source>
        <dbReference type="ARBA" id="ARBA00022475"/>
    </source>
</evidence>
<evidence type="ECO:0000256" key="4">
    <source>
        <dbReference type="ARBA" id="ARBA00022989"/>
    </source>
</evidence>
<accession>A0A563EGL8</accession>
<dbReference type="PANTHER" id="PTHR33885">
    <property type="entry name" value="PHAGE SHOCK PROTEIN C"/>
    <property type="match status" value="1"/>
</dbReference>
<evidence type="ECO:0000256" key="3">
    <source>
        <dbReference type="ARBA" id="ARBA00022692"/>
    </source>
</evidence>
<evidence type="ECO:0000256" key="6">
    <source>
        <dbReference type="SAM" id="Phobius"/>
    </source>
</evidence>
<dbReference type="RefSeq" id="WP_146360178.1">
    <property type="nucleotide sequence ID" value="NZ_VOBR01000043.1"/>
</dbReference>
<feature type="transmembrane region" description="Helical" evidence="6">
    <location>
        <begin position="63"/>
        <end position="86"/>
    </location>
</feature>
<dbReference type="InterPro" id="IPR007168">
    <property type="entry name" value="Phageshock_PspC_N"/>
</dbReference>
<feature type="transmembrane region" description="Helical" evidence="6">
    <location>
        <begin position="259"/>
        <end position="278"/>
    </location>
</feature>
<evidence type="ECO:0000256" key="1">
    <source>
        <dbReference type="ARBA" id="ARBA00004162"/>
    </source>
</evidence>
<keyword evidence="5 6" id="KW-0472">Membrane</keyword>
<feature type="transmembrane region" description="Helical" evidence="6">
    <location>
        <begin position="205"/>
        <end position="226"/>
    </location>
</feature>
<feature type="transmembrane region" description="Helical" evidence="6">
    <location>
        <begin position="232"/>
        <end position="252"/>
    </location>
</feature>
<keyword evidence="3 6" id="KW-0812">Transmembrane</keyword>
<keyword evidence="9" id="KW-1185">Reference proteome</keyword>